<feature type="non-terminal residue" evidence="6">
    <location>
        <position position="53"/>
    </location>
</feature>
<dbReference type="GO" id="GO:0055085">
    <property type="term" value="P:transmembrane transport"/>
    <property type="evidence" value="ECO:0007669"/>
    <property type="project" value="InterPro"/>
</dbReference>
<gene>
    <name evidence="6" type="primary">Papst2</name>
    <name evidence="6" type="ORF">SNEC2469_LOCUS8421</name>
</gene>
<keyword evidence="3" id="KW-0812">Transmembrane</keyword>
<organism evidence="6 7">
    <name type="scientific">Symbiodinium necroappetens</name>
    <dbReference type="NCBI Taxonomy" id="1628268"/>
    <lineage>
        <taxon>Eukaryota</taxon>
        <taxon>Sar</taxon>
        <taxon>Alveolata</taxon>
        <taxon>Dinophyceae</taxon>
        <taxon>Suessiales</taxon>
        <taxon>Symbiodiniaceae</taxon>
        <taxon>Symbiodinium</taxon>
    </lineage>
</organism>
<evidence type="ECO:0000256" key="3">
    <source>
        <dbReference type="ARBA" id="ARBA00022692"/>
    </source>
</evidence>
<feature type="non-terminal residue" evidence="6">
    <location>
        <position position="1"/>
    </location>
</feature>
<dbReference type="Pfam" id="PF08449">
    <property type="entry name" value="UAA"/>
    <property type="match status" value="1"/>
</dbReference>
<evidence type="ECO:0000256" key="1">
    <source>
        <dbReference type="ARBA" id="ARBA00004141"/>
    </source>
</evidence>
<sequence>YLNYATNTVIKSGKLVPTLLISVIWLERKVSLAEWAAAVLLVLSSAFMALGEQ</sequence>
<name>A0A812NX67_9DINO</name>
<keyword evidence="5" id="KW-0472">Membrane</keyword>
<evidence type="ECO:0000313" key="6">
    <source>
        <dbReference type="EMBL" id="CAE7331797.1"/>
    </source>
</evidence>
<comment type="subcellular location">
    <subcellularLocation>
        <location evidence="1">Membrane</location>
        <topology evidence="1">Multi-pass membrane protein</topology>
    </subcellularLocation>
</comment>
<dbReference type="InterPro" id="IPR013657">
    <property type="entry name" value="SCL35B1-4/HUT1"/>
</dbReference>
<evidence type="ECO:0000256" key="4">
    <source>
        <dbReference type="ARBA" id="ARBA00022989"/>
    </source>
</evidence>
<evidence type="ECO:0000256" key="2">
    <source>
        <dbReference type="ARBA" id="ARBA00022448"/>
    </source>
</evidence>
<dbReference type="AlphaFoldDB" id="A0A812NX67"/>
<reference evidence="6" key="1">
    <citation type="submission" date="2021-02" db="EMBL/GenBank/DDBJ databases">
        <authorList>
            <person name="Dougan E. K."/>
            <person name="Rhodes N."/>
            <person name="Thang M."/>
            <person name="Chan C."/>
        </authorList>
    </citation>
    <scope>NUCLEOTIDE SEQUENCE</scope>
</reference>
<evidence type="ECO:0000256" key="5">
    <source>
        <dbReference type="ARBA" id="ARBA00023136"/>
    </source>
</evidence>
<dbReference type="EMBL" id="CAJNJA010013907">
    <property type="protein sequence ID" value="CAE7331797.1"/>
    <property type="molecule type" value="Genomic_DNA"/>
</dbReference>
<dbReference type="Proteomes" id="UP000601435">
    <property type="component" value="Unassembled WGS sequence"/>
</dbReference>
<accession>A0A812NX67</accession>
<keyword evidence="4" id="KW-1133">Transmembrane helix</keyword>
<keyword evidence="2" id="KW-0813">Transport</keyword>
<comment type="caution">
    <text evidence="6">The sequence shown here is derived from an EMBL/GenBank/DDBJ whole genome shotgun (WGS) entry which is preliminary data.</text>
</comment>
<evidence type="ECO:0000313" key="7">
    <source>
        <dbReference type="Proteomes" id="UP000601435"/>
    </source>
</evidence>
<proteinExistence type="predicted"/>
<keyword evidence="7" id="KW-1185">Reference proteome</keyword>
<protein>
    <submittedName>
        <fullName evidence="6">Papst2 protein</fullName>
    </submittedName>
</protein>
<dbReference type="GO" id="GO:0016020">
    <property type="term" value="C:membrane"/>
    <property type="evidence" value="ECO:0007669"/>
    <property type="project" value="UniProtKB-SubCell"/>
</dbReference>